<dbReference type="GO" id="GO:0000462">
    <property type="term" value="P:maturation of SSU-rRNA from tricistronic rRNA transcript (SSU-rRNA, 5.8S rRNA, LSU-rRNA)"/>
    <property type="evidence" value="ECO:0007669"/>
    <property type="project" value="TreeGrafter"/>
</dbReference>
<keyword evidence="7" id="KW-1185">Reference proteome</keyword>
<feature type="compositionally biased region" description="Basic and acidic residues" evidence="4">
    <location>
        <begin position="377"/>
        <end position="386"/>
    </location>
</feature>
<evidence type="ECO:0000256" key="4">
    <source>
        <dbReference type="SAM" id="MobiDB-lite"/>
    </source>
</evidence>
<dbReference type="Pfam" id="PF09368">
    <property type="entry name" value="Sas10"/>
    <property type="match status" value="1"/>
</dbReference>
<dbReference type="RefSeq" id="XP_016216484.1">
    <property type="nucleotide sequence ID" value="XM_016355348.1"/>
</dbReference>
<protein>
    <recommendedName>
        <fullName evidence="5">Sas10 C-terminal domain-containing protein</fullName>
    </recommendedName>
</protein>
<dbReference type="InterPro" id="IPR018972">
    <property type="entry name" value="Sas10_C_dom"/>
</dbReference>
<dbReference type="FunCoup" id="A0A0D2AJ88">
    <property type="interactions" value="366"/>
</dbReference>
<dbReference type="STRING" id="253628.A0A0D2AJ88"/>
<feature type="region of interest" description="Disordered" evidence="4">
    <location>
        <begin position="492"/>
        <end position="566"/>
    </location>
</feature>
<accession>A0A0D2AJ88</accession>
<feature type="compositionally biased region" description="Basic and acidic residues" evidence="4">
    <location>
        <begin position="500"/>
        <end position="531"/>
    </location>
</feature>
<name>A0A0D2AJ88_9PEZI</name>
<dbReference type="EMBL" id="KN847534">
    <property type="protein sequence ID" value="KIW06615.1"/>
    <property type="molecule type" value="Genomic_DNA"/>
</dbReference>
<feature type="compositionally biased region" description="Acidic residues" evidence="4">
    <location>
        <begin position="64"/>
        <end position="113"/>
    </location>
</feature>
<dbReference type="GeneID" id="27310302"/>
<sequence length="680" mass="75449">MGKKRKASSQAYNNPDRPTKPESSKLLINSYEDVADSEDEFLDNRDRILLDEGPLAKKQRKLQEEDELLDLSDEEVLALPESEDEDYYEDDDEDREGEQDNIEENQPEQESEDGINIVSGGVKVKSGKHGQDLEEEDDDEGWGDSKQDYYGADEIDTEQAALDEEAEAKRIQQKRLESLAGADMLFSLGGASAPEDDAESSDDEDEIVTEQLPELEIPENLGDEERLKLLKTRYPELEAIANDWLQLHRLRDEIERDASYVPKILELRSALNLSEGAESHIATIRYTALSAYLAACAMYFAVLTSTANGTSGVLALAPRTLREHPVIQNVLESRQMWEEVCRHPRVDTAAELADLEEQAANAAKGAQRTDLAASTAAEERRDESVAKPKVKKSKTAKAKEDLEAEALRAASEARRAERMRQVEEGLADLSELAVKRSSQKASKIRTAPSGKLIIVDDDSSDLGDESTLTAQELAAKAARKKSLKFYTSQIVQKANKQGSRSKDYGGDIDVPYRERLKDREARLNAAAERRGRQAPKPGEELGGESSGEETAANGKKQVPSDEEDYYDMVAARAKQKKADKKAAAEAYAEAQRQNAQVYEVEEVGPDGKRKISYQIEKNKGLTPHRKKEVRNPRVKKKLKYASKLKKLGSTRQVYKGGEGRGGYGGELSGIKTGLVKSIKL</sequence>
<gene>
    <name evidence="6" type="ORF">PV09_02329</name>
</gene>
<comment type="similarity">
    <text evidence="2">Belongs to the SAS10 family.</text>
</comment>
<organism evidence="6 7">
    <name type="scientific">Verruconis gallopava</name>
    <dbReference type="NCBI Taxonomy" id="253628"/>
    <lineage>
        <taxon>Eukaryota</taxon>
        <taxon>Fungi</taxon>
        <taxon>Dikarya</taxon>
        <taxon>Ascomycota</taxon>
        <taxon>Pezizomycotina</taxon>
        <taxon>Dothideomycetes</taxon>
        <taxon>Pleosporomycetidae</taxon>
        <taxon>Venturiales</taxon>
        <taxon>Sympoventuriaceae</taxon>
        <taxon>Verruconis</taxon>
    </lineage>
</organism>
<feature type="domain" description="Sas10 C-terminal" evidence="5">
    <location>
        <begin position="606"/>
        <end position="680"/>
    </location>
</feature>
<dbReference type="HOGENOM" id="CLU_019106_1_0_1"/>
<evidence type="ECO:0000256" key="1">
    <source>
        <dbReference type="ARBA" id="ARBA00004123"/>
    </source>
</evidence>
<evidence type="ECO:0000256" key="3">
    <source>
        <dbReference type="ARBA" id="ARBA00023242"/>
    </source>
</evidence>
<dbReference type="AlphaFoldDB" id="A0A0D2AJ88"/>
<reference evidence="6 7" key="1">
    <citation type="submission" date="2015-01" db="EMBL/GenBank/DDBJ databases">
        <title>The Genome Sequence of Ochroconis gallopava CBS43764.</title>
        <authorList>
            <consortium name="The Broad Institute Genomics Platform"/>
            <person name="Cuomo C."/>
            <person name="de Hoog S."/>
            <person name="Gorbushina A."/>
            <person name="Stielow B."/>
            <person name="Teixiera M."/>
            <person name="Abouelleil A."/>
            <person name="Chapman S.B."/>
            <person name="Priest M."/>
            <person name="Young S.K."/>
            <person name="Wortman J."/>
            <person name="Nusbaum C."/>
            <person name="Birren B."/>
        </authorList>
    </citation>
    <scope>NUCLEOTIDE SEQUENCE [LARGE SCALE GENOMIC DNA]</scope>
    <source>
        <strain evidence="6 7">CBS 43764</strain>
    </source>
</reference>
<dbReference type="OrthoDB" id="1924577at2759"/>
<dbReference type="VEuPathDB" id="FungiDB:PV09_02329"/>
<feature type="compositionally biased region" description="Acidic residues" evidence="4">
    <location>
        <begin position="133"/>
        <end position="142"/>
    </location>
</feature>
<comment type="subcellular location">
    <subcellularLocation>
        <location evidence="1">Nucleus</location>
    </subcellularLocation>
</comment>
<evidence type="ECO:0000313" key="7">
    <source>
        <dbReference type="Proteomes" id="UP000053259"/>
    </source>
</evidence>
<evidence type="ECO:0000259" key="5">
    <source>
        <dbReference type="Pfam" id="PF09368"/>
    </source>
</evidence>
<dbReference type="PANTHER" id="PTHR13237:SF8">
    <property type="entry name" value="SOMETHING ABOUT SILENCING PROTEIN 10"/>
    <property type="match status" value="1"/>
</dbReference>
<dbReference type="Proteomes" id="UP000053259">
    <property type="component" value="Unassembled WGS sequence"/>
</dbReference>
<keyword evidence="3" id="KW-0539">Nucleus</keyword>
<dbReference type="PANTHER" id="PTHR13237">
    <property type="entry name" value="SOMETHING ABOUT SILENCING PROTEIN 10-RELATED"/>
    <property type="match status" value="1"/>
</dbReference>
<dbReference type="GO" id="GO:0032040">
    <property type="term" value="C:small-subunit processome"/>
    <property type="evidence" value="ECO:0007669"/>
    <property type="project" value="TreeGrafter"/>
</dbReference>
<feature type="region of interest" description="Disordered" evidence="4">
    <location>
        <begin position="52"/>
        <end position="158"/>
    </location>
</feature>
<dbReference type="InParanoid" id="A0A0D2AJ88"/>
<feature type="region of interest" description="Disordered" evidence="4">
    <location>
        <begin position="363"/>
        <end position="399"/>
    </location>
</feature>
<feature type="region of interest" description="Disordered" evidence="4">
    <location>
        <begin position="1"/>
        <end position="25"/>
    </location>
</feature>
<evidence type="ECO:0000256" key="2">
    <source>
        <dbReference type="ARBA" id="ARBA00010979"/>
    </source>
</evidence>
<evidence type="ECO:0000313" key="6">
    <source>
        <dbReference type="EMBL" id="KIW06615.1"/>
    </source>
</evidence>
<proteinExistence type="inferred from homology"/>